<name>W4JQ81_HETIT</name>
<dbReference type="Proteomes" id="UP000030671">
    <property type="component" value="Unassembled WGS sequence"/>
</dbReference>
<organism evidence="1 2">
    <name type="scientific">Heterobasidion irregulare (strain TC 32-1)</name>
    <dbReference type="NCBI Taxonomy" id="747525"/>
    <lineage>
        <taxon>Eukaryota</taxon>
        <taxon>Fungi</taxon>
        <taxon>Dikarya</taxon>
        <taxon>Basidiomycota</taxon>
        <taxon>Agaricomycotina</taxon>
        <taxon>Agaricomycetes</taxon>
        <taxon>Russulales</taxon>
        <taxon>Bondarzewiaceae</taxon>
        <taxon>Heterobasidion</taxon>
        <taxon>Heterobasidion annosum species complex</taxon>
    </lineage>
</organism>
<dbReference type="GeneID" id="20674432"/>
<dbReference type="KEGG" id="hir:HETIRDRAFT_430247"/>
<evidence type="ECO:0000313" key="2">
    <source>
        <dbReference type="Proteomes" id="UP000030671"/>
    </source>
</evidence>
<keyword evidence="2" id="KW-1185">Reference proteome</keyword>
<dbReference type="InParanoid" id="W4JQ81"/>
<evidence type="ECO:0000313" key="1">
    <source>
        <dbReference type="EMBL" id="ETW75693.1"/>
    </source>
</evidence>
<dbReference type="AlphaFoldDB" id="W4JQ81"/>
<sequence length="112" mass="11699">MCAVYTIAAGIHIVTAGMCLGFDLIDQMQQASPIMSMHACSFIVLRGADLDLVLLNGRNGLPFLLPIPLLLPLLLYLTSSHHDHLGSGSIYGIVTGAGMHISTAGEGQGKPG</sequence>
<dbReference type="EMBL" id="KI925465">
    <property type="protein sequence ID" value="ETW75693.1"/>
    <property type="molecule type" value="Genomic_DNA"/>
</dbReference>
<proteinExistence type="predicted"/>
<gene>
    <name evidence="1" type="ORF">HETIRDRAFT_430247</name>
</gene>
<protein>
    <submittedName>
        <fullName evidence="1">Uncharacterized protein</fullName>
    </submittedName>
</protein>
<accession>W4JQ81</accession>
<dbReference type="HOGENOM" id="CLU_2146198_0_0_1"/>
<dbReference type="RefSeq" id="XP_009551957.1">
    <property type="nucleotide sequence ID" value="XM_009553662.1"/>
</dbReference>
<reference evidence="1 2" key="1">
    <citation type="journal article" date="2012" name="New Phytol.">
        <title>Insight into trade-off between wood decay and parasitism from the genome of a fungal forest pathogen.</title>
        <authorList>
            <person name="Olson A."/>
            <person name="Aerts A."/>
            <person name="Asiegbu F."/>
            <person name="Belbahri L."/>
            <person name="Bouzid O."/>
            <person name="Broberg A."/>
            <person name="Canback B."/>
            <person name="Coutinho P.M."/>
            <person name="Cullen D."/>
            <person name="Dalman K."/>
            <person name="Deflorio G."/>
            <person name="van Diepen L.T."/>
            <person name="Dunand C."/>
            <person name="Duplessis S."/>
            <person name="Durling M."/>
            <person name="Gonthier P."/>
            <person name="Grimwood J."/>
            <person name="Fossdal C.G."/>
            <person name="Hansson D."/>
            <person name="Henrissat B."/>
            <person name="Hietala A."/>
            <person name="Himmelstrand K."/>
            <person name="Hoffmeister D."/>
            <person name="Hogberg N."/>
            <person name="James T.Y."/>
            <person name="Karlsson M."/>
            <person name="Kohler A."/>
            <person name="Kues U."/>
            <person name="Lee Y.H."/>
            <person name="Lin Y.C."/>
            <person name="Lind M."/>
            <person name="Lindquist E."/>
            <person name="Lombard V."/>
            <person name="Lucas S."/>
            <person name="Lunden K."/>
            <person name="Morin E."/>
            <person name="Murat C."/>
            <person name="Park J."/>
            <person name="Raffaello T."/>
            <person name="Rouze P."/>
            <person name="Salamov A."/>
            <person name="Schmutz J."/>
            <person name="Solheim H."/>
            <person name="Stahlberg J."/>
            <person name="Velez H."/>
            <person name="de Vries R.P."/>
            <person name="Wiebenga A."/>
            <person name="Woodward S."/>
            <person name="Yakovlev I."/>
            <person name="Garbelotto M."/>
            <person name="Martin F."/>
            <person name="Grigoriev I.V."/>
            <person name="Stenlid J."/>
        </authorList>
    </citation>
    <scope>NUCLEOTIDE SEQUENCE [LARGE SCALE GENOMIC DNA]</scope>
    <source>
        <strain evidence="1 2">TC 32-1</strain>
    </source>
</reference>